<comment type="similarity">
    <text evidence="1">Belongs to the peptidase S1C family.</text>
</comment>
<evidence type="ECO:0000259" key="4">
    <source>
        <dbReference type="PROSITE" id="PS50106"/>
    </source>
</evidence>
<evidence type="ECO:0000256" key="1">
    <source>
        <dbReference type="ARBA" id="ARBA00010541"/>
    </source>
</evidence>
<dbReference type="SUPFAM" id="SSF50494">
    <property type="entry name" value="Trypsin-like serine proteases"/>
    <property type="match status" value="1"/>
</dbReference>
<sequence>MENEKIPTPTPRAPRVRKTAVAADAPPIVQHDPTPVQRRPFLTGDMPVKTAAGIAVIAGLIGGGAGVAITGLTGSTFRTVVQPQVVTINGTSAASVATAVASKALPSVVTIEVSGSAAAGSGSGVIYSADGYIITNNHVATLAGAETKPTIRVTLSDGRLFPATIVGTDPILDVAVIKIDATGLTPVVFGDADSITVGSEVVAIGAPLGLQNTVTDGVVSALTRSITISNKGNGFNFDLPGTNQSALAQDLSLPVIQTDASINPGNSGGALLNTRGELVGINVAIASSGSSSGSIGVGFALPATLVKRVATDLIDHGSAEHGRIGAMVSAVGAANGVIGAIIRDIDPGSPAEAAGLAKGDVVTIFNGVTIRDEIDITAQVRSLRPGDVATFTYVRGGVSHEGSVTVGSLE</sequence>
<evidence type="ECO:0000256" key="2">
    <source>
        <dbReference type="ARBA" id="ARBA00022670"/>
    </source>
</evidence>
<keyword evidence="3" id="KW-0378">Hydrolase</keyword>
<dbReference type="PROSITE" id="PS50106">
    <property type="entry name" value="PDZ"/>
    <property type="match status" value="1"/>
</dbReference>
<evidence type="ECO:0000256" key="3">
    <source>
        <dbReference type="ARBA" id="ARBA00022801"/>
    </source>
</evidence>
<dbReference type="InterPro" id="IPR009003">
    <property type="entry name" value="Peptidase_S1_PA"/>
</dbReference>
<name>A0A6J6JBK4_9ZZZZ</name>
<dbReference type="InterPro" id="IPR051201">
    <property type="entry name" value="Chloro_Bact_Ser_Proteases"/>
</dbReference>
<keyword evidence="2" id="KW-0645">Protease</keyword>
<proteinExistence type="inferred from homology"/>
<dbReference type="InterPro" id="IPR001940">
    <property type="entry name" value="Peptidase_S1C"/>
</dbReference>
<dbReference type="Pfam" id="PF13365">
    <property type="entry name" value="Trypsin_2"/>
    <property type="match status" value="1"/>
</dbReference>
<dbReference type="SMART" id="SM00228">
    <property type="entry name" value="PDZ"/>
    <property type="match status" value="1"/>
</dbReference>
<organism evidence="5">
    <name type="scientific">freshwater metagenome</name>
    <dbReference type="NCBI Taxonomy" id="449393"/>
    <lineage>
        <taxon>unclassified sequences</taxon>
        <taxon>metagenomes</taxon>
        <taxon>ecological metagenomes</taxon>
    </lineage>
</organism>
<dbReference type="Gene3D" id="2.40.10.10">
    <property type="entry name" value="Trypsin-like serine proteases"/>
    <property type="match status" value="2"/>
</dbReference>
<gene>
    <name evidence="5" type="ORF">UFOPK1961_00946</name>
</gene>
<dbReference type="InterPro" id="IPR036034">
    <property type="entry name" value="PDZ_sf"/>
</dbReference>
<dbReference type="PRINTS" id="PR00834">
    <property type="entry name" value="PROTEASES2C"/>
</dbReference>
<dbReference type="Pfam" id="PF13180">
    <property type="entry name" value="PDZ_2"/>
    <property type="match status" value="1"/>
</dbReference>
<dbReference type="PANTHER" id="PTHR43343">
    <property type="entry name" value="PEPTIDASE S12"/>
    <property type="match status" value="1"/>
</dbReference>
<dbReference type="PANTHER" id="PTHR43343:SF3">
    <property type="entry name" value="PROTEASE DO-LIKE 8, CHLOROPLASTIC"/>
    <property type="match status" value="1"/>
</dbReference>
<dbReference type="Gene3D" id="2.30.42.10">
    <property type="match status" value="1"/>
</dbReference>
<feature type="domain" description="PDZ" evidence="4">
    <location>
        <begin position="313"/>
        <end position="372"/>
    </location>
</feature>
<dbReference type="InterPro" id="IPR043504">
    <property type="entry name" value="Peptidase_S1_PA_chymotrypsin"/>
</dbReference>
<accession>A0A6J6JBK4</accession>
<reference evidence="5" key="1">
    <citation type="submission" date="2020-05" db="EMBL/GenBank/DDBJ databases">
        <authorList>
            <person name="Chiriac C."/>
            <person name="Salcher M."/>
            <person name="Ghai R."/>
            <person name="Kavagutti S V."/>
        </authorList>
    </citation>
    <scope>NUCLEOTIDE SEQUENCE</scope>
</reference>
<evidence type="ECO:0000313" key="5">
    <source>
        <dbReference type="EMBL" id="CAB4634015.1"/>
    </source>
</evidence>
<dbReference type="EMBL" id="CAEZVJ010000117">
    <property type="protein sequence ID" value="CAB4634015.1"/>
    <property type="molecule type" value="Genomic_DNA"/>
</dbReference>
<dbReference type="GO" id="GO:0006508">
    <property type="term" value="P:proteolysis"/>
    <property type="evidence" value="ECO:0007669"/>
    <property type="project" value="UniProtKB-KW"/>
</dbReference>
<dbReference type="AlphaFoldDB" id="A0A6J6JBK4"/>
<dbReference type="GO" id="GO:0004252">
    <property type="term" value="F:serine-type endopeptidase activity"/>
    <property type="evidence" value="ECO:0007669"/>
    <property type="project" value="InterPro"/>
</dbReference>
<dbReference type="InterPro" id="IPR001478">
    <property type="entry name" value="PDZ"/>
</dbReference>
<dbReference type="SUPFAM" id="SSF50156">
    <property type="entry name" value="PDZ domain-like"/>
    <property type="match status" value="1"/>
</dbReference>
<protein>
    <submittedName>
        <fullName evidence="5">Unannotated protein</fullName>
    </submittedName>
</protein>